<feature type="compositionally biased region" description="Basic and acidic residues" evidence="1">
    <location>
        <begin position="444"/>
        <end position="459"/>
    </location>
</feature>
<dbReference type="Proteomes" id="UP001396334">
    <property type="component" value="Unassembled WGS sequence"/>
</dbReference>
<gene>
    <name evidence="2" type="ORF">V6N11_056261</name>
</gene>
<feature type="region of interest" description="Disordered" evidence="1">
    <location>
        <begin position="444"/>
        <end position="491"/>
    </location>
</feature>
<sequence>MGEAGTGPNKDQCRWSITFYNQGYYVVGVRSRWCESRVWQPLGHRTVSLEPPCPGIRNPGRHYRQELARRLAPSGRYKVFWVVDKGNMAEADCGWGNLKQGMFPGKLESEVTEWWRYTRVLWHKWRTRGTGKDGKEKDGGKKWFEYCVEFQKWWVQVLRIEDMFLRRKNKPHTAEMEVLLGIESRVPVTTMSTWEWRESTQLVQKFAQQPSYTWTVGPGDDSYMMSIEGTFPEPPFQPPTMSFMHGLFTQTLRKAQKYRNRLMMGLGINYGENFREVGSPLIMDSWINGAHTGGITIKRGERFTLIYYGLHGVYVNTGLGPDKRESNTGKRGGPDFIFFNTVGLKMGLIGGCKFYLKRWSPFLKMSRSGEKSVKHLGLTKCNLVDFKAGYTKDMAEEVIGLMENLKFSEVELVDFGNWLRVDLGKNKLSLRKKPGIVYAGKVPEAKPREGEGERTMGSKEEEEEALETQKGKGRMVSNTNSRLRSAKRSLKGKNKVCHPIAFKKSRTMNIAGGADDEY</sequence>
<protein>
    <submittedName>
        <fullName evidence="2">Uncharacterized protein</fullName>
    </submittedName>
</protein>
<evidence type="ECO:0000313" key="3">
    <source>
        <dbReference type="Proteomes" id="UP001396334"/>
    </source>
</evidence>
<comment type="caution">
    <text evidence="2">The sequence shown here is derived from an EMBL/GenBank/DDBJ whole genome shotgun (WGS) entry which is preliminary data.</text>
</comment>
<dbReference type="EMBL" id="JBBPBN010000009">
    <property type="protein sequence ID" value="KAK9031976.1"/>
    <property type="molecule type" value="Genomic_DNA"/>
</dbReference>
<proteinExistence type="predicted"/>
<evidence type="ECO:0000256" key="1">
    <source>
        <dbReference type="SAM" id="MobiDB-lite"/>
    </source>
</evidence>
<keyword evidence="3" id="KW-1185">Reference proteome</keyword>
<organism evidence="2 3">
    <name type="scientific">Hibiscus sabdariffa</name>
    <name type="common">roselle</name>
    <dbReference type="NCBI Taxonomy" id="183260"/>
    <lineage>
        <taxon>Eukaryota</taxon>
        <taxon>Viridiplantae</taxon>
        <taxon>Streptophyta</taxon>
        <taxon>Embryophyta</taxon>
        <taxon>Tracheophyta</taxon>
        <taxon>Spermatophyta</taxon>
        <taxon>Magnoliopsida</taxon>
        <taxon>eudicotyledons</taxon>
        <taxon>Gunneridae</taxon>
        <taxon>Pentapetalae</taxon>
        <taxon>rosids</taxon>
        <taxon>malvids</taxon>
        <taxon>Malvales</taxon>
        <taxon>Malvaceae</taxon>
        <taxon>Malvoideae</taxon>
        <taxon>Hibiscus</taxon>
    </lineage>
</organism>
<reference evidence="2 3" key="1">
    <citation type="journal article" date="2024" name="G3 (Bethesda)">
        <title>Genome assembly of Hibiscus sabdariffa L. provides insights into metabolisms of medicinal natural products.</title>
        <authorList>
            <person name="Kim T."/>
        </authorList>
    </citation>
    <scope>NUCLEOTIDE SEQUENCE [LARGE SCALE GENOMIC DNA]</scope>
    <source>
        <strain evidence="2">TK-2024</strain>
        <tissue evidence="2">Old leaves</tissue>
    </source>
</reference>
<name>A0ABR2T393_9ROSI</name>
<accession>A0ABR2T393</accession>
<evidence type="ECO:0000313" key="2">
    <source>
        <dbReference type="EMBL" id="KAK9031976.1"/>
    </source>
</evidence>